<evidence type="ECO:0000313" key="2">
    <source>
        <dbReference type="EMBL" id="AKI79672.1"/>
    </source>
</evidence>
<protein>
    <submittedName>
        <fullName evidence="2">Putative CDC123-like protein</fullName>
    </submittedName>
</protein>
<dbReference type="PANTHER" id="PTHR15323:SF6">
    <property type="entry name" value="CELL DIVISION CYCLE PROTEIN 123 HOMOLOG"/>
    <property type="match status" value="1"/>
</dbReference>
<dbReference type="InterPro" id="IPR009772">
    <property type="entry name" value="CDC123"/>
</dbReference>
<dbReference type="Pfam" id="PF07065">
    <property type="entry name" value="D123"/>
    <property type="match status" value="1"/>
</dbReference>
<dbReference type="EMBL" id="KM982401">
    <property type="protein sequence ID" value="AKI79672.1"/>
    <property type="molecule type" value="Genomic_DNA"/>
</dbReference>
<accession>A0A0G2Y7B3</accession>
<organism evidence="2 3">
    <name type="scientific">Acanthamoeba polyphaga mimivirus</name>
    <name type="common">APMV</name>
    <dbReference type="NCBI Taxonomy" id="212035"/>
    <lineage>
        <taxon>Viruses</taxon>
        <taxon>Varidnaviria</taxon>
        <taxon>Bamfordvirae</taxon>
        <taxon>Nucleocytoviricota</taxon>
        <taxon>Megaviricetes</taxon>
        <taxon>Imitervirales</taxon>
        <taxon>Mimiviridae</taxon>
        <taxon>Megamimivirinae</taxon>
        <taxon>Mimivirus</taxon>
        <taxon>Mimivirus bradfordmassiliense</taxon>
    </lineage>
</organism>
<dbReference type="PANTHER" id="PTHR15323">
    <property type="entry name" value="D123 PROTEIN"/>
    <property type="match status" value="1"/>
</dbReference>
<evidence type="ECO:0000256" key="1">
    <source>
        <dbReference type="ARBA" id="ARBA00011047"/>
    </source>
</evidence>
<sequence>MSNNNMDLSPYIKISERDNFTIYSYPKKYLELFLDELFYQKSIEINDDHTFKMSKNGYIIDNFNKESSVDFEYLRQSQIAVYWIHEWYDYLIKNSDNKNITFKTKLIELSNEDIESLFNFKTYGIIPESLLKIIDDSITEINNLCFVRTDAYSPKDLVFENKIDNLKVSDALTAIKLITDSERCCQKLFSNDQIISKYLAIREYVNLDTNYEFRCFIYNWNLRAICQSGFEYNSELHAKKKFIRDSILKFWNKFESICPYSECTMDIIYDNNFKNTLNDSCIMIIEFNSFGPHMNADSGLYDWDRDYVLLTKSNQPHFLLAEKPLNTI</sequence>
<organismHost>
    <name type="scientific">Acanthamoeba polyphaga</name>
    <name type="common">Amoeba</name>
    <dbReference type="NCBI Taxonomy" id="5757"/>
</organismHost>
<name>A0A0G2Y7B3_MIMIV</name>
<evidence type="ECO:0000313" key="3">
    <source>
        <dbReference type="Proteomes" id="UP000241474"/>
    </source>
</evidence>
<proteinExistence type="inferred from homology"/>
<dbReference type="Proteomes" id="UP000241474">
    <property type="component" value="Segment"/>
</dbReference>
<reference evidence="2 3" key="1">
    <citation type="submission" date="2014-10" db="EMBL/GenBank/DDBJ databases">
        <title>Pan-genome analysis of Brazilian lineage A amoebal mimiviruses.</title>
        <authorList>
            <person name="Assis F.L."/>
            <person name="Abrahao J.S."/>
            <person name="Kroon E.G."/>
            <person name="Dornas F.P."/>
            <person name="Andrade K.R."/>
            <person name="Borato P.V.M."/>
            <person name="Pilotto M.R."/>
            <person name="Benamar S."/>
            <person name="LaScola B."/>
            <person name="Colson P."/>
        </authorList>
    </citation>
    <scope>NUCLEOTIDE SEQUENCE [LARGE SCALE GENOMIC DNA]</scope>
    <source>
        <strain evidence="2 3">Oyster</strain>
    </source>
</reference>
<comment type="similarity">
    <text evidence="1">Belongs to the CDC123 family.</text>
</comment>